<dbReference type="EMBL" id="CP051141">
    <property type="protein sequence ID" value="QIW99730.1"/>
    <property type="molecule type" value="Genomic_DNA"/>
</dbReference>
<reference evidence="2 3" key="1">
    <citation type="journal article" date="2016" name="Sci. Rep.">
        <title>Peltaster fructicola genome reveals evolution from an invasive phytopathogen to an ectophytic parasite.</title>
        <authorList>
            <person name="Xu C."/>
            <person name="Chen H."/>
            <person name="Gleason M.L."/>
            <person name="Xu J.R."/>
            <person name="Liu H."/>
            <person name="Zhang R."/>
            <person name="Sun G."/>
        </authorList>
    </citation>
    <scope>NUCLEOTIDE SEQUENCE [LARGE SCALE GENOMIC DNA]</scope>
    <source>
        <strain evidence="2 3">LNHT1506</strain>
    </source>
</reference>
<proteinExistence type="predicted"/>
<dbReference type="PANTHER" id="PTHR11079">
    <property type="entry name" value="CYTOSINE DEAMINASE FAMILY MEMBER"/>
    <property type="match status" value="1"/>
</dbReference>
<dbReference type="PROSITE" id="PS51747">
    <property type="entry name" value="CYT_DCMP_DEAMINASES_2"/>
    <property type="match status" value="1"/>
</dbReference>
<sequence length="175" mass="18898">MTQSKDHEYMQLALSEARKSPPRPTNFCVGAVLVSPSSSVPILATGYTLEEPGNTHAEQSAFAKLARVYSILHTDNIEERLGGHIPADTTLYTTMEPCNKRSPGNKTCVDRILHMKTSDGRPAIRRVCVGVSEPDTFVGINQGRAQLENAGIVFDIVAGLEEEILAVAKAGHVKA</sequence>
<evidence type="ECO:0000313" key="2">
    <source>
        <dbReference type="EMBL" id="QIW99730.1"/>
    </source>
</evidence>
<dbReference type="InterPro" id="IPR002125">
    <property type="entry name" value="CMP_dCMP_dom"/>
</dbReference>
<keyword evidence="3" id="KW-1185">Reference proteome</keyword>
<dbReference type="GO" id="GO:0006139">
    <property type="term" value="P:nucleobase-containing compound metabolic process"/>
    <property type="evidence" value="ECO:0007669"/>
    <property type="project" value="UniProtKB-ARBA"/>
</dbReference>
<dbReference type="Proteomes" id="UP000503462">
    <property type="component" value="Chromosome 3"/>
</dbReference>
<dbReference type="Pfam" id="PF18785">
    <property type="entry name" value="Inv-AAD"/>
    <property type="match status" value="1"/>
</dbReference>
<dbReference type="OrthoDB" id="252265at2759"/>
<protein>
    <recommendedName>
        <fullName evidence="1">CMP/dCMP-type deaminase domain-containing protein</fullName>
    </recommendedName>
</protein>
<name>A0A6H0XYI9_9PEZI</name>
<accession>A0A6H0XYI9</accession>
<dbReference type="SUPFAM" id="SSF53927">
    <property type="entry name" value="Cytidine deaminase-like"/>
    <property type="match status" value="1"/>
</dbReference>
<feature type="domain" description="CMP/dCMP-type deaminase" evidence="1">
    <location>
        <begin position="4"/>
        <end position="148"/>
    </location>
</feature>
<evidence type="ECO:0000259" key="1">
    <source>
        <dbReference type="PROSITE" id="PS51747"/>
    </source>
</evidence>
<dbReference type="Gene3D" id="3.40.140.10">
    <property type="entry name" value="Cytidine Deaminase, domain 2"/>
    <property type="match status" value="1"/>
</dbReference>
<organism evidence="2 3">
    <name type="scientific">Peltaster fructicola</name>
    <dbReference type="NCBI Taxonomy" id="286661"/>
    <lineage>
        <taxon>Eukaryota</taxon>
        <taxon>Fungi</taxon>
        <taxon>Dikarya</taxon>
        <taxon>Ascomycota</taxon>
        <taxon>Pezizomycotina</taxon>
        <taxon>Dothideomycetes</taxon>
        <taxon>Dothideomycetes incertae sedis</taxon>
        <taxon>Peltaster</taxon>
    </lineage>
</organism>
<gene>
    <name evidence="2" type="ORF">AMS68_005248</name>
</gene>
<dbReference type="GO" id="GO:0008835">
    <property type="term" value="F:diaminohydroxyphosphoribosylaminopyrimidine deaminase activity"/>
    <property type="evidence" value="ECO:0007669"/>
    <property type="project" value="TreeGrafter"/>
</dbReference>
<dbReference type="AlphaFoldDB" id="A0A6H0XYI9"/>
<dbReference type="InterPro" id="IPR016193">
    <property type="entry name" value="Cytidine_deaminase-like"/>
</dbReference>
<dbReference type="PANTHER" id="PTHR11079:SF162">
    <property type="entry name" value="RIBOFLAVIN BIOSYNTHESIS PROTEIN PYRD, CHLOROPLASTIC"/>
    <property type="match status" value="1"/>
</dbReference>
<evidence type="ECO:0000313" key="3">
    <source>
        <dbReference type="Proteomes" id="UP000503462"/>
    </source>
</evidence>